<sequence length="266" mass="30497">MFWYNGQLKQTDSLELTIDEPGLLYGATVFTTLRVYHQSLDSPLTNWKSHCDRLISSLQTLGWQLPNLPQMRQGADVLSASYPILRITIFPNGREWITGRCLPSDLENRQQLGITAWLADAPEYRRILPMHKTGNYLPSWLAQQASQKQGAMEAILLDAKGNWLETSTGNLWGWKDNCWWTPPLDAGILPGVVRSQLISWLKKQNHPVRELVWDTKLVLSFEAIAYTNSVVEVIPIHTVLKAPEKLKYDPLHPSLKQLRCWWQILS</sequence>
<dbReference type="Gene3D" id="3.30.470.10">
    <property type="match status" value="1"/>
</dbReference>
<comment type="caution">
    <text evidence="2">The sequence shown here is derived from an EMBL/GenBank/DDBJ whole genome shotgun (WGS) entry which is preliminary data.</text>
</comment>
<name>A0A951PNF7_9CYAN</name>
<keyword evidence="2" id="KW-0032">Aminotransferase</keyword>
<dbReference type="PANTHER" id="PTHR42743:SF11">
    <property type="entry name" value="AMINODEOXYCHORISMATE LYASE"/>
    <property type="match status" value="1"/>
</dbReference>
<dbReference type="AlphaFoldDB" id="A0A951PNF7"/>
<dbReference type="GO" id="GO:0005829">
    <property type="term" value="C:cytosol"/>
    <property type="evidence" value="ECO:0007669"/>
    <property type="project" value="TreeGrafter"/>
</dbReference>
<accession>A0A951PNF7</accession>
<dbReference type="InterPro" id="IPR001544">
    <property type="entry name" value="Aminotrans_IV"/>
</dbReference>
<dbReference type="InterPro" id="IPR050571">
    <property type="entry name" value="Class-IV_PLP-Dep_Aminotrnsfr"/>
</dbReference>
<dbReference type="Pfam" id="PF01063">
    <property type="entry name" value="Aminotran_4"/>
    <property type="match status" value="1"/>
</dbReference>
<evidence type="ECO:0000313" key="3">
    <source>
        <dbReference type="Proteomes" id="UP000753908"/>
    </source>
</evidence>
<dbReference type="EMBL" id="JAHHIF010000027">
    <property type="protein sequence ID" value="MBW4546603.1"/>
    <property type="molecule type" value="Genomic_DNA"/>
</dbReference>
<dbReference type="InterPro" id="IPR043132">
    <property type="entry name" value="BCAT-like_C"/>
</dbReference>
<dbReference type="InterPro" id="IPR036038">
    <property type="entry name" value="Aminotransferase-like"/>
</dbReference>
<keyword evidence="2" id="KW-0808">Transferase</keyword>
<gene>
    <name evidence="2" type="ORF">KME25_19480</name>
</gene>
<proteinExistence type="inferred from homology"/>
<dbReference type="GO" id="GO:0008483">
    <property type="term" value="F:transaminase activity"/>
    <property type="evidence" value="ECO:0007669"/>
    <property type="project" value="UniProtKB-KW"/>
</dbReference>
<comment type="similarity">
    <text evidence="1">Belongs to the class-IV pyridoxal-phosphate-dependent aminotransferase family.</text>
</comment>
<protein>
    <submittedName>
        <fullName evidence="2">Aminotransferase class IV</fullName>
    </submittedName>
</protein>
<evidence type="ECO:0000256" key="1">
    <source>
        <dbReference type="ARBA" id="ARBA00009320"/>
    </source>
</evidence>
<reference evidence="2" key="2">
    <citation type="journal article" date="2022" name="Microbiol. Resour. Announc.">
        <title>Metagenome Sequencing to Explore Phylogenomics of Terrestrial Cyanobacteria.</title>
        <authorList>
            <person name="Ward R.D."/>
            <person name="Stajich J.E."/>
            <person name="Johansen J.R."/>
            <person name="Huntemann M."/>
            <person name="Clum A."/>
            <person name="Foster B."/>
            <person name="Foster B."/>
            <person name="Roux S."/>
            <person name="Palaniappan K."/>
            <person name="Varghese N."/>
            <person name="Mukherjee S."/>
            <person name="Reddy T.B.K."/>
            <person name="Daum C."/>
            <person name="Copeland A."/>
            <person name="Chen I.A."/>
            <person name="Ivanova N.N."/>
            <person name="Kyrpides N.C."/>
            <person name="Shapiro N."/>
            <person name="Eloe-Fadrosh E.A."/>
            <person name="Pietrasiak N."/>
        </authorList>
    </citation>
    <scope>NUCLEOTIDE SEQUENCE</scope>
    <source>
        <strain evidence="2">CPER-KK1</strain>
    </source>
</reference>
<dbReference type="PANTHER" id="PTHR42743">
    <property type="entry name" value="AMINO-ACID AMINOTRANSFERASE"/>
    <property type="match status" value="1"/>
</dbReference>
<evidence type="ECO:0000313" key="2">
    <source>
        <dbReference type="EMBL" id="MBW4546603.1"/>
    </source>
</evidence>
<dbReference type="Proteomes" id="UP000753908">
    <property type="component" value="Unassembled WGS sequence"/>
</dbReference>
<dbReference type="GO" id="GO:0046394">
    <property type="term" value="P:carboxylic acid biosynthetic process"/>
    <property type="evidence" value="ECO:0007669"/>
    <property type="project" value="UniProtKB-ARBA"/>
</dbReference>
<dbReference type="SUPFAM" id="SSF56752">
    <property type="entry name" value="D-aminoacid aminotransferase-like PLP-dependent enzymes"/>
    <property type="match status" value="1"/>
</dbReference>
<reference evidence="2" key="1">
    <citation type="submission" date="2021-05" db="EMBL/GenBank/DDBJ databases">
        <authorList>
            <person name="Pietrasiak N."/>
            <person name="Ward R."/>
            <person name="Stajich J.E."/>
            <person name="Kurbessoian T."/>
        </authorList>
    </citation>
    <scope>NUCLEOTIDE SEQUENCE</scope>
    <source>
        <strain evidence="2">CPER-KK1</strain>
    </source>
</reference>
<organism evidence="2 3">
    <name type="scientific">Symplocastrum torsivum CPER-KK1</name>
    <dbReference type="NCBI Taxonomy" id="450513"/>
    <lineage>
        <taxon>Bacteria</taxon>
        <taxon>Bacillati</taxon>
        <taxon>Cyanobacteriota</taxon>
        <taxon>Cyanophyceae</taxon>
        <taxon>Oscillatoriophycideae</taxon>
        <taxon>Oscillatoriales</taxon>
        <taxon>Microcoleaceae</taxon>
        <taxon>Symplocastrum</taxon>
    </lineage>
</organism>
<dbReference type="Gene3D" id="3.20.10.10">
    <property type="entry name" value="D-amino Acid Aminotransferase, subunit A, domain 2"/>
    <property type="match status" value="1"/>
</dbReference>
<dbReference type="InterPro" id="IPR043131">
    <property type="entry name" value="BCAT-like_N"/>
</dbReference>